<accession>A0ABZ2TVJ3</accession>
<protein>
    <submittedName>
        <fullName evidence="2">Uncharacterized protein</fullName>
    </submittedName>
</protein>
<feature type="transmembrane region" description="Helical" evidence="1">
    <location>
        <begin position="124"/>
        <end position="150"/>
    </location>
</feature>
<gene>
    <name evidence="2" type="ORF">WG950_01270</name>
</gene>
<feature type="transmembrane region" description="Helical" evidence="1">
    <location>
        <begin position="12"/>
        <end position="33"/>
    </location>
</feature>
<proteinExistence type="predicted"/>
<sequence length="154" mass="18358">MKTYKVSLLKNCLDKPYLTFLAFSISFIILGIVNNNLINIDFMDIYMTISINYWFYVSAVYFLLIAFNYYILKWTGKKPNKWLTILHLITQISSLVTLMISQYFKTLKTYNNLDYKNLYNYSSLLFTIAIIFFLISIFLHFTNFFTALFLKKNL</sequence>
<feature type="transmembrane region" description="Helical" evidence="1">
    <location>
        <begin position="84"/>
        <end position="104"/>
    </location>
</feature>
<evidence type="ECO:0000313" key="2">
    <source>
        <dbReference type="EMBL" id="WYW55894.1"/>
    </source>
</evidence>
<keyword evidence="3" id="KW-1185">Reference proteome</keyword>
<keyword evidence="1" id="KW-1133">Transmembrane helix</keyword>
<feature type="transmembrane region" description="Helical" evidence="1">
    <location>
        <begin position="53"/>
        <end position="72"/>
    </location>
</feature>
<evidence type="ECO:0000256" key="1">
    <source>
        <dbReference type="SAM" id="Phobius"/>
    </source>
</evidence>
<dbReference type="EMBL" id="CP150496">
    <property type="protein sequence ID" value="WYW55894.1"/>
    <property type="molecule type" value="Genomic_DNA"/>
</dbReference>
<keyword evidence="1" id="KW-0472">Membrane</keyword>
<dbReference type="RefSeq" id="WP_340933610.1">
    <property type="nucleotide sequence ID" value="NZ_CP150496.1"/>
</dbReference>
<evidence type="ECO:0000313" key="3">
    <source>
        <dbReference type="Proteomes" id="UP001491088"/>
    </source>
</evidence>
<organism evidence="2 3">
    <name type="scientific">Polaribacter marinaquae</name>
    <dbReference type="NCBI Taxonomy" id="1642819"/>
    <lineage>
        <taxon>Bacteria</taxon>
        <taxon>Pseudomonadati</taxon>
        <taxon>Bacteroidota</taxon>
        <taxon>Flavobacteriia</taxon>
        <taxon>Flavobacteriales</taxon>
        <taxon>Flavobacteriaceae</taxon>
    </lineage>
</organism>
<dbReference type="Proteomes" id="UP001491088">
    <property type="component" value="Chromosome"/>
</dbReference>
<name>A0ABZ2TVJ3_9FLAO</name>
<reference evidence="2 3" key="1">
    <citation type="submission" date="2024-03" db="EMBL/GenBank/DDBJ databases">
        <authorList>
            <person name="Cao K."/>
        </authorList>
    </citation>
    <scope>NUCLEOTIDE SEQUENCE [LARGE SCALE GENOMIC DNA]</scope>
    <source>
        <strain evidence="2 3">MCCC 1K00696</strain>
    </source>
</reference>
<keyword evidence="1" id="KW-0812">Transmembrane</keyword>